<proteinExistence type="predicted"/>
<dbReference type="EMBL" id="CASHTH010002440">
    <property type="protein sequence ID" value="CAI8029822.1"/>
    <property type="molecule type" value="Genomic_DNA"/>
</dbReference>
<sequence length="74" mass="8408">MMPVYSVTQILMRFAQFMMMSPVMVLGKTAALYSFRGAACKGTVTVCPTMPERCQPLRRLLRVRSGLRVHSLRE</sequence>
<reference evidence="1" key="1">
    <citation type="submission" date="2023-03" db="EMBL/GenBank/DDBJ databases">
        <authorList>
            <person name="Steffen K."/>
            <person name="Cardenas P."/>
        </authorList>
    </citation>
    <scope>NUCLEOTIDE SEQUENCE</scope>
</reference>
<protein>
    <submittedName>
        <fullName evidence="1">Uncharacterized protein</fullName>
    </submittedName>
</protein>
<gene>
    <name evidence="1" type="ORF">GBAR_LOCUS16927</name>
</gene>
<name>A0AA35SIY0_GEOBA</name>
<evidence type="ECO:0000313" key="2">
    <source>
        <dbReference type="Proteomes" id="UP001174909"/>
    </source>
</evidence>
<comment type="caution">
    <text evidence="1">The sequence shown here is derived from an EMBL/GenBank/DDBJ whole genome shotgun (WGS) entry which is preliminary data.</text>
</comment>
<feature type="non-terminal residue" evidence="1">
    <location>
        <position position="1"/>
    </location>
</feature>
<dbReference type="Proteomes" id="UP001174909">
    <property type="component" value="Unassembled WGS sequence"/>
</dbReference>
<dbReference type="AlphaFoldDB" id="A0AA35SIY0"/>
<accession>A0AA35SIY0</accession>
<keyword evidence="2" id="KW-1185">Reference proteome</keyword>
<organism evidence="1 2">
    <name type="scientific">Geodia barretti</name>
    <name type="common">Barrett's horny sponge</name>
    <dbReference type="NCBI Taxonomy" id="519541"/>
    <lineage>
        <taxon>Eukaryota</taxon>
        <taxon>Metazoa</taxon>
        <taxon>Porifera</taxon>
        <taxon>Demospongiae</taxon>
        <taxon>Heteroscleromorpha</taxon>
        <taxon>Tetractinellida</taxon>
        <taxon>Astrophorina</taxon>
        <taxon>Geodiidae</taxon>
        <taxon>Geodia</taxon>
    </lineage>
</organism>
<evidence type="ECO:0000313" key="1">
    <source>
        <dbReference type="EMBL" id="CAI8029822.1"/>
    </source>
</evidence>